<dbReference type="KEGG" id="kim:G3T16_05700"/>
<dbReference type="GO" id="GO:0016620">
    <property type="term" value="F:oxidoreductase activity, acting on the aldehyde or oxo group of donors, NAD or NADP as acceptor"/>
    <property type="evidence" value="ECO:0007669"/>
    <property type="project" value="InterPro"/>
</dbReference>
<feature type="active site" evidence="3">
    <location>
        <position position="241"/>
    </location>
</feature>
<accession>A0A6C0U3M8</accession>
<dbReference type="CDD" id="cd07106">
    <property type="entry name" value="ALDH_AldA-AAD23400"/>
    <property type="match status" value="1"/>
</dbReference>
<name>A0A6C0U3M8_9GAMM</name>
<keyword evidence="7" id="KW-1185">Reference proteome</keyword>
<keyword evidence="2 4" id="KW-0560">Oxidoreductase</keyword>
<evidence type="ECO:0000259" key="5">
    <source>
        <dbReference type="Pfam" id="PF00171"/>
    </source>
</evidence>
<dbReference type="FunFam" id="3.40.605.10:FF:000007">
    <property type="entry name" value="NAD/NADP-dependent betaine aldehyde dehydrogenase"/>
    <property type="match status" value="1"/>
</dbReference>
<reference evidence="6 7" key="1">
    <citation type="submission" date="2020-02" db="EMBL/GenBank/DDBJ databases">
        <title>Genome sequencing for Kineobactrum sp. M2.</title>
        <authorList>
            <person name="Park S.-J."/>
        </authorList>
    </citation>
    <scope>NUCLEOTIDE SEQUENCE [LARGE SCALE GENOMIC DNA]</scope>
    <source>
        <strain evidence="6 7">M2</strain>
    </source>
</reference>
<evidence type="ECO:0000256" key="2">
    <source>
        <dbReference type="ARBA" id="ARBA00023002"/>
    </source>
</evidence>
<dbReference type="PROSITE" id="PS00687">
    <property type="entry name" value="ALDEHYDE_DEHYDR_GLU"/>
    <property type="match status" value="1"/>
</dbReference>
<sequence>MTDYYAFIAGKKVTADKKLPVVNPATEELLGTFPECTQAQLEEAVSSARKAFVLWSETDGEVRVKALHRMADLIEANAGELARLLTLEQGKPLKGRGSEFEVQGCVTWLRATAGMSLPVKILEDSDQRQAFLYRKPVGVVASITPWNWPLLIAVWHLAPAIRVGCTVVVKPASNTPLSTLRMVEIFNEALPAGVLNVVTGDVGRKLPGHPGIDKVVFTGSTPVGRKVMREAAAGLKRLTLELGGNDAGIMLPDTNINRVIEGVFWGAFINGGQTCGALKRLYVHESQYEEVCRALTEIATGMPMGDGLDDNNLFGPVQNQVQFNYVRELVDEARERGARVLCGGEARDGKGFFYPLTLLADVTDEMRIVKEEQFGPALPIIKYSEVDEAVARANDSEMGLGGSVWSGNIEQAKIVASRLECGTVWINSHGSVAPHVPFGGVKSSGIGVEFGIEGLEEYTVIQSMHVPQH</sequence>
<protein>
    <submittedName>
        <fullName evidence="6">Aldehyde dehydrogenase family protein</fullName>
    </submittedName>
</protein>
<dbReference type="InterPro" id="IPR016160">
    <property type="entry name" value="Ald_DH_CS_CYS"/>
</dbReference>
<dbReference type="EMBL" id="CP048711">
    <property type="protein sequence ID" value="QIB64965.1"/>
    <property type="molecule type" value="Genomic_DNA"/>
</dbReference>
<dbReference type="Gene3D" id="3.40.309.10">
    <property type="entry name" value="Aldehyde Dehydrogenase, Chain A, domain 2"/>
    <property type="match status" value="1"/>
</dbReference>
<dbReference type="SUPFAM" id="SSF53720">
    <property type="entry name" value="ALDH-like"/>
    <property type="match status" value="1"/>
</dbReference>
<dbReference type="FunFam" id="3.40.309.10:FF:000009">
    <property type="entry name" value="Aldehyde dehydrogenase A"/>
    <property type="match status" value="1"/>
</dbReference>
<evidence type="ECO:0000313" key="6">
    <source>
        <dbReference type="EMBL" id="QIB64965.1"/>
    </source>
</evidence>
<dbReference type="PROSITE" id="PS00070">
    <property type="entry name" value="ALDEHYDE_DEHYDR_CYS"/>
    <property type="match status" value="1"/>
</dbReference>
<dbReference type="Gene3D" id="3.40.605.10">
    <property type="entry name" value="Aldehyde Dehydrogenase, Chain A, domain 1"/>
    <property type="match status" value="1"/>
</dbReference>
<proteinExistence type="inferred from homology"/>
<feature type="domain" description="Aldehyde dehydrogenase" evidence="5">
    <location>
        <begin position="16"/>
        <end position="463"/>
    </location>
</feature>
<dbReference type="RefSeq" id="WP_163494214.1">
    <property type="nucleotide sequence ID" value="NZ_CP048711.1"/>
</dbReference>
<dbReference type="PANTHER" id="PTHR11699">
    <property type="entry name" value="ALDEHYDE DEHYDROGENASE-RELATED"/>
    <property type="match status" value="1"/>
</dbReference>
<gene>
    <name evidence="6" type="ORF">G3T16_05700</name>
</gene>
<dbReference type="InterPro" id="IPR029510">
    <property type="entry name" value="Ald_DH_CS_GLU"/>
</dbReference>
<evidence type="ECO:0000256" key="4">
    <source>
        <dbReference type="RuleBase" id="RU003345"/>
    </source>
</evidence>
<dbReference type="Proteomes" id="UP000477680">
    <property type="component" value="Chromosome"/>
</dbReference>
<comment type="similarity">
    <text evidence="1 4">Belongs to the aldehyde dehydrogenase family.</text>
</comment>
<dbReference type="Pfam" id="PF00171">
    <property type="entry name" value="Aldedh"/>
    <property type="match status" value="1"/>
</dbReference>
<evidence type="ECO:0000313" key="7">
    <source>
        <dbReference type="Proteomes" id="UP000477680"/>
    </source>
</evidence>
<evidence type="ECO:0000256" key="3">
    <source>
        <dbReference type="PROSITE-ProRule" id="PRU10007"/>
    </source>
</evidence>
<dbReference type="InterPro" id="IPR016163">
    <property type="entry name" value="Ald_DH_C"/>
</dbReference>
<dbReference type="InterPro" id="IPR016161">
    <property type="entry name" value="Ald_DH/histidinol_DH"/>
</dbReference>
<dbReference type="InterPro" id="IPR015590">
    <property type="entry name" value="Aldehyde_DH_dom"/>
</dbReference>
<dbReference type="AlphaFoldDB" id="A0A6C0U3M8"/>
<dbReference type="InterPro" id="IPR016162">
    <property type="entry name" value="Ald_DH_N"/>
</dbReference>
<dbReference type="InterPro" id="IPR044086">
    <property type="entry name" value="LUC3-like"/>
</dbReference>
<evidence type="ECO:0000256" key="1">
    <source>
        <dbReference type="ARBA" id="ARBA00009986"/>
    </source>
</evidence>
<organism evidence="6 7">
    <name type="scientific">Kineobactrum salinum</name>
    <dbReference type="NCBI Taxonomy" id="2708301"/>
    <lineage>
        <taxon>Bacteria</taxon>
        <taxon>Pseudomonadati</taxon>
        <taxon>Pseudomonadota</taxon>
        <taxon>Gammaproteobacteria</taxon>
        <taxon>Cellvibrionales</taxon>
        <taxon>Halieaceae</taxon>
        <taxon>Kineobactrum</taxon>
    </lineage>
</organism>